<dbReference type="OrthoDB" id="9803562at2"/>
<evidence type="ECO:0008006" key="3">
    <source>
        <dbReference type="Google" id="ProtNLM"/>
    </source>
</evidence>
<dbReference type="EMBL" id="QJUL01000001">
    <property type="protein sequence ID" value="TBU97679.1"/>
    <property type="molecule type" value="Genomic_DNA"/>
</dbReference>
<dbReference type="InterPro" id="IPR036249">
    <property type="entry name" value="Thioredoxin-like_sf"/>
</dbReference>
<protein>
    <recommendedName>
        <fullName evidence="3">Glutathione S-transferase</fullName>
    </recommendedName>
</protein>
<dbReference type="SUPFAM" id="SSF52833">
    <property type="entry name" value="Thioredoxin-like"/>
    <property type="match status" value="1"/>
</dbReference>
<dbReference type="PANTHER" id="PTHR44051:SF22">
    <property type="entry name" value="DISULFIDE-BOND OXIDOREDUCTASE YGHU"/>
    <property type="match status" value="1"/>
</dbReference>
<organism evidence="1 2">
    <name type="scientific">Phytopseudomonas dryadis</name>
    <dbReference type="NCBI Taxonomy" id="2487520"/>
    <lineage>
        <taxon>Bacteria</taxon>
        <taxon>Pseudomonadati</taxon>
        <taxon>Pseudomonadota</taxon>
        <taxon>Gammaproteobacteria</taxon>
        <taxon>Pseudomonadales</taxon>
        <taxon>Pseudomonadaceae</taxon>
        <taxon>Phytopseudomonas</taxon>
    </lineage>
</organism>
<dbReference type="AlphaFoldDB" id="A0A4Q9RCB3"/>
<dbReference type="PANTHER" id="PTHR44051">
    <property type="entry name" value="GLUTATHIONE S-TRANSFERASE-RELATED"/>
    <property type="match status" value="1"/>
</dbReference>
<sequence length="89" mass="9821">MIDLYTAATPNGHKASIALEELQLPYALHALSFDRKEQQAPAFLGINPTQQSWHAALDARPAVQRALQVQRREAADEQAVKTAQSMLVL</sequence>
<accession>A0A4Q9RCB3</accession>
<name>A0A4Q9RCB3_9GAMM</name>
<dbReference type="Proteomes" id="UP000293172">
    <property type="component" value="Unassembled WGS sequence"/>
</dbReference>
<gene>
    <name evidence="1" type="ORF">DNK44_01455</name>
</gene>
<evidence type="ECO:0000313" key="2">
    <source>
        <dbReference type="Proteomes" id="UP000293172"/>
    </source>
</evidence>
<proteinExistence type="predicted"/>
<evidence type="ECO:0000313" key="1">
    <source>
        <dbReference type="EMBL" id="TBU97679.1"/>
    </source>
</evidence>
<comment type="caution">
    <text evidence="1">The sequence shown here is derived from an EMBL/GenBank/DDBJ whole genome shotgun (WGS) entry which is preliminary data.</text>
</comment>
<dbReference type="Gene3D" id="3.40.30.10">
    <property type="entry name" value="Glutaredoxin"/>
    <property type="match status" value="1"/>
</dbReference>
<reference evidence="1 2" key="1">
    <citation type="submission" date="2018-06" db="EMBL/GenBank/DDBJ databases">
        <title>Three novel Pseudomonas species isolated from symptomatic oak.</title>
        <authorList>
            <person name="Bueno-Gonzalez V."/>
            <person name="Brady C."/>
        </authorList>
    </citation>
    <scope>NUCLEOTIDE SEQUENCE [LARGE SCALE GENOMIC DNA]</scope>
    <source>
        <strain evidence="1 2">P6B</strain>
    </source>
</reference>